<gene>
    <name evidence="1" type="ORF">BD626DRAFT_582262</name>
</gene>
<name>A0A550CNK7_9AGAR</name>
<evidence type="ECO:0000313" key="2">
    <source>
        <dbReference type="Proteomes" id="UP000320762"/>
    </source>
</evidence>
<comment type="caution">
    <text evidence="1">The sequence shown here is derived from an EMBL/GenBank/DDBJ whole genome shotgun (WGS) entry which is preliminary data.</text>
</comment>
<dbReference type="Proteomes" id="UP000320762">
    <property type="component" value="Unassembled WGS sequence"/>
</dbReference>
<dbReference type="EMBL" id="VDMD01000004">
    <property type="protein sequence ID" value="TRM66357.1"/>
    <property type="molecule type" value="Genomic_DNA"/>
</dbReference>
<sequence>MSSFDSRKGIPTSGCCYSPEDVALTMYYGCCDSVVKDALRTAGPKQRLWRDSLGREEARRARNCTKGSPGDDPNMFFDIYHTALWHAVATHINNLEILLSSSKSEYEVFVRRAVASLIDLRQGGSGNTHQ</sequence>
<protein>
    <submittedName>
        <fullName evidence="1">Uncharacterized protein</fullName>
    </submittedName>
</protein>
<dbReference type="AlphaFoldDB" id="A0A550CNK7"/>
<organism evidence="1 2">
    <name type="scientific">Schizophyllum amplum</name>
    <dbReference type="NCBI Taxonomy" id="97359"/>
    <lineage>
        <taxon>Eukaryota</taxon>
        <taxon>Fungi</taxon>
        <taxon>Dikarya</taxon>
        <taxon>Basidiomycota</taxon>
        <taxon>Agaricomycotina</taxon>
        <taxon>Agaricomycetes</taxon>
        <taxon>Agaricomycetidae</taxon>
        <taxon>Agaricales</taxon>
        <taxon>Schizophyllaceae</taxon>
        <taxon>Schizophyllum</taxon>
    </lineage>
</organism>
<keyword evidence="2" id="KW-1185">Reference proteome</keyword>
<proteinExistence type="predicted"/>
<evidence type="ECO:0000313" key="1">
    <source>
        <dbReference type="EMBL" id="TRM66357.1"/>
    </source>
</evidence>
<reference evidence="1 2" key="1">
    <citation type="journal article" date="2019" name="New Phytol.">
        <title>Comparative genomics reveals unique wood-decay strategies and fruiting body development in the Schizophyllaceae.</title>
        <authorList>
            <person name="Almasi E."/>
            <person name="Sahu N."/>
            <person name="Krizsan K."/>
            <person name="Balint B."/>
            <person name="Kovacs G.M."/>
            <person name="Kiss B."/>
            <person name="Cseklye J."/>
            <person name="Drula E."/>
            <person name="Henrissat B."/>
            <person name="Nagy I."/>
            <person name="Chovatia M."/>
            <person name="Adam C."/>
            <person name="LaButti K."/>
            <person name="Lipzen A."/>
            <person name="Riley R."/>
            <person name="Grigoriev I.V."/>
            <person name="Nagy L.G."/>
        </authorList>
    </citation>
    <scope>NUCLEOTIDE SEQUENCE [LARGE SCALE GENOMIC DNA]</scope>
    <source>
        <strain evidence="1 2">NL-1724</strain>
    </source>
</reference>
<accession>A0A550CNK7</accession>